<evidence type="ECO:0000256" key="3">
    <source>
        <dbReference type="SAM" id="SignalP"/>
    </source>
</evidence>
<comment type="caution">
    <text evidence="5">The sequence shown here is derived from an EMBL/GenBank/DDBJ whole genome shotgun (WGS) entry which is preliminary data.</text>
</comment>
<feature type="domain" description="Big-1" evidence="4">
    <location>
        <begin position="243"/>
        <end position="336"/>
    </location>
</feature>
<comment type="similarity">
    <text evidence="1">Belongs to the intimin/invasin family.</text>
</comment>
<dbReference type="Gene3D" id="2.60.40.10">
    <property type="entry name" value="Immunoglobulins"/>
    <property type="match status" value="1"/>
</dbReference>
<evidence type="ECO:0000256" key="2">
    <source>
        <dbReference type="SAM" id="MobiDB-lite"/>
    </source>
</evidence>
<proteinExistence type="inferred from homology"/>
<feature type="region of interest" description="Disordered" evidence="2">
    <location>
        <begin position="448"/>
        <end position="473"/>
    </location>
</feature>
<evidence type="ECO:0000313" key="5">
    <source>
        <dbReference type="EMBL" id="MCM6764055.1"/>
    </source>
</evidence>
<keyword evidence="3" id="KW-0732">Signal</keyword>
<name>A0A9X2DZE9_9MICO</name>
<protein>
    <submittedName>
        <fullName evidence="5">Ig-like domain-containing protein</fullName>
    </submittedName>
</protein>
<accession>A0A9X2DZE9</accession>
<sequence>MTATTRGRIAAAAIALLTSAALMPLGAGAASAATSGGPVVLMGIDAEDGGPGGHGPLSVYVDVVGSILAESSGGDGIAVIGANGCDAAVFWDAIGVETAETIDYLNGAEITTTAFAPYQMVAVASSSFDTCGGITEAENTLLTERRIDIADYVNSGRGLLGLNQQGLSQPYGYISGLGSFTFSFPDQYRDITPTADGLEIGITDALDICCWHDEYDTFPAFLSVLATNAVTGEAAALGGANVVLPGAITLDPATATLDVGATHTVTATVLDGEGNPVAGELVTFQVTGANTAAGTATTDADGRAVFSYVGTVAGTDSISASFDDDGDIRTATAEAIWELRNLPPVCTTATAGQSVWPPNHKMVPVTITGITDPDGDPVTVTVTSIYQDEPVNTVGDGSTAVDGAGVGTSTALIRAERSGSPKVPGNGRVYHVSFTAADGNGGSCSGTVTVSVPHDQRGSAAKDDGPLYDSTRP</sequence>
<dbReference type="RefSeq" id="WP_251947777.1">
    <property type="nucleotide sequence ID" value="NZ_JAMRYM010000105.1"/>
</dbReference>
<keyword evidence="6" id="KW-1185">Reference proteome</keyword>
<evidence type="ECO:0000259" key="4">
    <source>
        <dbReference type="PROSITE" id="PS51127"/>
    </source>
</evidence>
<dbReference type="GO" id="GO:0005975">
    <property type="term" value="P:carbohydrate metabolic process"/>
    <property type="evidence" value="ECO:0007669"/>
    <property type="project" value="UniProtKB-ARBA"/>
</dbReference>
<reference evidence="5" key="1">
    <citation type="submission" date="2022-06" db="EMBL/GenBank/DDBJ databases">
        <title>Whole genome shotgun sequencing (WGS) of Rathayibacter sp. ZW T2_19, isolated from stored onions (Allium cepa).</title>
        <authorList>
            <person name="Stoll D.A."/>
            <person name="Huch M."/>
        </authorList>
    </citation>
    <scope>NUCLEOTIDE SEQUENCE</scope>
    <source>
        <strain evidence="5">ZW T2_19</strain>
    </source>
</reference>
<feature type="chain" id="PRO_5040978154" evidence="3">
    <location>
        <begin position="33"/>
        <end position="473"/>
    </location>
</feature>
<feature type="signal peptide" evidence="3">
    <location>
        <begin position="1"/>
        <end position="32"/>
    </location>
</feature>
<feature type="compositionally biased region" description="Basic and acidic residues" evidence="2">
    <location>
        <begin position="454"/>
        <end position="473"/>
    </location>
</feature>
<gene>
    <name evidence="5" type="ORF">NB037_16695</name>
</gene>
<dbReference type="Proteomes" id="UP001155240">
    <property type="component" value="Unassembled WGS sequence"/>
</dbReference>
<dbReference type="InterPro" id="IPR008964">
    <property type="entry name" value="Invasin/intimin_cell_adhesion"/>
</dbReference>
<dbReference type="SMART" id="SM00634">
    <property type="entry name" value="BID_1"/>
    <property type="match status" value="1"/>
</dbReference>
<dbReference type="SUPFAM" id="SSF49373">
    <property type="entry name" value="Invasin/intimin cell-adhesion fragments"/>
    <property type="match status" value="1"/>
</dbReference>
<dbReference type="Pfam" id="PF02369">
    <property type="entry name" value="Big_1"/>
    <property type="match status" value="1"/>
</dbReference>
<organism evidence="5 6">
    <name type="scientific">Rathayibacter rubneri</name>
    <dbReference type="NCBI Taxonomy" id="2950106"/>
    <lineage>
        <taxon>Bacteria</taxon>
        <taxon>Bacillati</taxon>
        <taxon>Actinomycetota</taxon>
        <taxon>Actinomycetes</taxon>
        <taxon>Micrococcales</taxon>
        <taxon>Microbacteriaceae</taxon>
        <taxon>Rathayibacter</taxon>
    </lineage>
</organism>
<dbReference type="InterPro" id="IPR003344">
    <property type="entry name" value="Big_1_dom"/>
</dbReference>
<evidence type="ECO:0000256" key="1">
    <source>
        <dbReference type="ARBA" id="ARBA00010116"/>
    </source>
</evidence>
<dbReference type="PROSITE" id="PS51127">
    <property type="entry name" value="BIG1"/>
    <property type="match status" value="1"/>
</dbReference>
<dbReference type="InterPro" id="IPR013783">
    <property type="entry name" value="Ig-like_fold"/>
</dbReference>
<dbReference type="AlphaFoldDB" id="A0A9X2DZE9"/>
<evidence type="ECO:0000313" key="6">
    <source>
        <dbReference type="Proteomes" id="UP001155240"/>
    </source>
</evidence>
<dbReference type="EMBL" id="JAMRYM010000105">
    <property type="protein sequence ID" value="MCM6764055.1"/>
    <property type="molecule type" value="Genomic_DNA"/>
</dbReference>